<protein>
    <submittedName>
        <fullName evidence="4">Gfo/Idh/MocA family oxidoreductase</fullName>
    </submittedName>
</protein>
<feature type="domain" description="GFO/IDH/MocA-like oxidoreductase" evidence="3">
    <location>
        <begin position="151"/>
        <end position="267"/>
    </location>
</feature>
<evidence type="ECO:0000259" key="2">
    <source>
        <dbReference type="Pfam" id="PF01408"/>
    </source>
</evidence>
<dbReference type="PANTHER" id="PTHR43818:SF11">
    <property type="entry name" value="BCDNA.GH03377"/>
    <property type="match status" value="1"/>
</dbReference>
<dbReference type="InterPro" id="IPR036291">
    <property type="entry name" value="NAD(P)-bd_dom_sf"/>
</dbReference>
<dbReference type="GO" id="GO:0016491">
    <property type="term" value="F:oxidoreductase activity"/>
    <property type="evidence" value="ECO:0007669"/>
    <property type="project" value="UniProtKB-KW"/>
</dbReference>
<sequence length="353" mass="39804">MKRIKIAVLGILHAHGLSNFKSILTHSEVFEFVGLCPDYETKEEMDKGQIPAEDFRRGFAELQKEFGKIPILSFEELLAYPGLEAVAIESYEADLTKYAIAAAKRGLHIFMDKPGGESVSDFARLIALAKEQNLVLNFGYMYRKNPAVIALLDMIKQGEIGKVTCVEAHMDCDHTDRVRAWLGNFQGGMTYFLGCHLIDLIYRIQGKPNKIIPMNTSTGISGVQSKDYGFAVFEYDTGPSFFKTSAAEFGGFMRRQLVVTGTEGSVEIKPLEYFKDGKMYTDMRVVTRKQNGKENWNAFGEVKTFGPIERYDVMLLPFAAQIRGEQENDYSYDYELGLFRLIAEVCGIKEEEA</sequence>
<organism evidence="4 5">
    <name type="scientific">Congzhengia minquanensis</name>
    <dbReference type="NCBI Taxonomy" id="2763657"/>
    <lineage>
        <taxon>Bacteria</taxon>
        <taxon>Bacillati</taxon>
        <taxon>Bacillota</taxon>
        <taxon>Clostridia</taxon>
        <taxon>Eubacteriales</taxon>
        <taxon>Oscillospiraceae</taxon>
        <taxon>Congzhengia</taxon>
    </lineage>
</organism>
<dbReference type="SUPFAM" id="SSF55347">
    <property type="entry name" value="Glyceraldehyde-3-phosphate dehydrogenase-like, C-terminal domain"/>
    <property type="match status" value="1"/>
</dbReference>
<evidence type="ECO:0000313" key="4">
    <source>
        <dbReference type="EMBL" id="MBC8539778.1"/>
    </source>
</evidence>
<dbReference type="GO" id="GO:0000166">
    <property type="term" value="F:nucleotide binding"/>
    <property type="evidence" value="ECO:0007669"/>
    <property type="project" value="InterPro"/>
</dbReference>
<dbReference type="AlphaFoldDB" id="A0A926HXW0"/>
<dbReference type="PANTHER" id="PTHR43818">
    <property type="entry name" value="BCDNA.GH03377"/>
    <property type="match status" value="1"/>
</dbReference>
<dbReference type="InterPro" id="IPR050463">
    <property type="entry name" value="Gfo/Idh/MocA_oxidrdct_glycsds"/>
</dbReference>
<dbReference type="SUPFAM" id="SSF51735">
    <property type="entry name" value="NAD(P)-binding Rossmann-fold domains"/>
    <property type="match status" value="1"/>
</dbReference>
<evidence type="ECO:0000313" key="5">
    <source>
        <dbReference type="Proteomes" id="UP000611762"/>
    </source>
</evidence>
<dbReference type="Gene3D" id="3.30.360.10">
    <property type="entry name" value="Dihydrodipicolinate Reductase, domain 2"/>
    <property type="match status" value="1"/>
</dbReference>
<dbReference type="Gene3D" id="3.40.50.720">
    <property type="entry name" value="NAD(P)-binding Rossmann-like Domain"/>
    <property type="match status" value="1"/>
</dbReference>
<evidence type="ECO:0000259" key="3">
    <source>
        <dbReference type="Pfam" id="PF22725"/>
    </source>
</evidence>
<dbReference type="Pfam" id="PF22725">
    <property type="entry name" value="GFO_IDH_MocA_C3"/>
    <property type="match status" value="1"/>
</dbReference>
<reference evidence="4" key="1">
    <citation type="submission" date="2020-08" db="EMBL/GenBank/DDBJ databases">
        <title>Genome public.</title>
        <authorList>
            <person name="Liu C."/>
            <person name="Sun Q."/>
        </authorList>
    </citation>
    <scope>NUCLEOTIDE SEQUENCE</scope>
    <source>
        <strain evidence="4">H8</strain>
    </source>
</reference>
<comment type="caution">
    <text evidence="4">The sequence shown here is derived from an EMBL/GenBank/DDBJ whole genome shotgun (WGS) entry which is preliminary data.</text>
</comment>
<keyword evidence="1" id="KW-0560">Oxidoreductase</keyword>
<dbReference type="InterPro" id="IPR000683">
    <property type="entry name" value="Gfo/Idh/MocA-like_OxRdtase_N"/>
</dbReference>
<dbReference type="RefSeq" id="WP_249310979.1">
    <property type="nucleotide sequence ID" value="NZ_JACRSU010000001.1"/>
</dbReference>
<accession>A0A926HXW0</accession>
<dbReference type="EMBL" id="JACRSU010000001">
    <property type="protein sequence ID" value="MBC8539778.1"/>
    <property type="molecule type" value="Genomic_DNA"/>
</dbReference>
<gene>
    <name evidence="4" type="ORF">H8698_02155</name>
</gene>
<dbReference type="Pfam" id="PF01408">
    <property type="entry name" value="GFO_IDH_MocA"/>
    <property type="match status" value="1"/>
</dbReference>
<feature type="domain" description="Gfo/Idh/MocA-like oxidoreductase N-terminal" evidence="2">
    <location>
        <begin position="62"/>
        <end position="139"/>
    </location>
</feature>
<proteinExistence type="predicted"/>
<dbReference type="InterPro" id="IPR055170">
    <property type="entry name" value="GFO_IDH_MocA-like_dom"/>
</dbReference>
<evidence type="ECO:0000256" key="1">
    <source>
        <dbReference type="ARBA" id="ARBA00023002"/>
    </source>
</evidence>
<dbReference type="Proteomes" id="UP000611762">
    <property type="component" value="Unassembled WGS sequence"/>
</dbReference>
<keyword evidence="5" id="KW-1185">Reference proteome</keyword>
<name>A0A926HXW0_9FIRM</name>